<dbReference type="InterPro" id="IPR002789">
    <property type="entry name" value="HerA_central"/>
</dbReference>
<dbReference type="EMBL" id="PVWK01000160">
    <property type="protein sequence ID" value="PSB23562.1"/>
    <property type="molecule type" value="Genomic_DNA"/>
</dbReference>
<protein>
    <submittedName>
        <fullName evidence="3">ATPase</fullName>
    </submittedName>
</protein>
<sequence>MNANNSLLDNSLLTNAVSLEGALPSPRVIGTVKGPGETGNQYVFITADNRSVKIGEFVFYEVVTPERESALQILGKISARCLIDHLPDRIFADTEISPEAIAALVGFTYNNPEIYEITVDVVGYFDPNLGFMNPRRTPNPGAKVYLADDAMLRRVLNKKQPGEVGAAHIGSLLLRESDVPVALDVKELVSTHMAILAGTGSGKSYTAGVLIEELLLPHNRAAVLIFDPHGEYHTLAEMRGHPAFQGSDGYTPKVKILTPEAIRIRVSSLDYYDIVTLLPDMSDRQQSILNKAYRLLQRHKQGEYRWGIQDLIAAVREADMQVDEEGNEKSGSSAPALEWKLERLERSQYFHTFEHTVAPRDLFEPGQVTVLQMNEISQEEQQVICAAVLRQSNQARMNTQRELIQPDDENFLPYPVFIIVEEAHRFAPAHEPSRCKAVLRTILSEGRKFGLGMGLITQRPGKIDSDVLSQCMSQFIMRIVNPVDQESLKYGVEAAGRDLLKELPALTKGQIIVAGACVNTPVLCKVRQRLTKHGGETLNAPEMWQQHFQAHHARDRQIQQAPVAGRPRSQTVRGVSIE</sequence>
<dbReference type="PANTHER" id="PTHR42957">
    <property type="entry name" value="HELICASE MJ1565-RELATED"/>
    <property type="match status" value="1"/>
</dbReference>
<dbReference type="SUPFAM" id="SSF52540">
    <property type="entry name" value="P-loop containing nucleoside triphosphate hydrolases"/>
    <property type="match status" value="1"/>
</dbReference>
<dbReference type="Gene3D" id="3.40.50.300">
    <property type="entry name" value="P-loop containing nucleotide triphosphate hydrolases"/>
    <property type="match status" value="2"/>
</dbReference>
<dbReference type="InterPro" id="IPR027417">
    <property type="entry name" value="P-loop_NTPase"/>
</dbReference>
<dbReference type="RefSeq" id="WP_106260975.1">
    <property type="nucleotide sequence ID" value="NZ_CAWNSW010000141.1"/>
</dbReference>
<feature type="region of interest" description="Disordered" evidence="1">
    <location>
        <begin position="559"/>
        <end position="578"/>
    </location>
</feature>
<evidence type="ECO:0000313" key="3">
    <source>
        <dbReference type="EMBL" id="PSB23562.1"/>
    </source>
</evidence>
<organism evidence="3 4">
    <name type="scientific">Stenomitos frigidus ULC18</name>
    <dbReference type="NCBI Taxonomy" id="2107698"/>
    <lineage>
        <taxon>Bacteria</taxon>
        <taxon>Bacillati</taxon>
        <taxon>Cyanobacteriota</taxon>
        <taxon>Cyanophyceae</taxon>
        <taxon>Leptolyngbyales</taxon>
        <taxon>Leptolyngbyaceae</taxon>
        <taxon>Stenomitos</taxon>
    </lineage>
</organism>
<dbReference type="PANTHER" id="PTHR42957:SF1">
    <property type="entry name" value="HELICASE MJ1565-RELATED"/>
    <property type="match status" value="1"/>
</dbReference>
<evidence type="ECO:0000259" key="2">
    <source>
        <dbReference type="Pfam" id="PF01935"/>
    </source>
</evidence>
<evidence type="ECO:0000313" key="4">
    <source>
        <dbReference type="Proteomes" id="UP000239576"/>
    </source>
</evidence>
<reference evidence="4" key="1">
    <citation type="submission" date="2018-02" db="EMBL/GenBank/DDBJ databases">
        <authorList>
            <person name="Moore K."/>
            <person name="Momper L."/>
        </authorList>
    </citation>
    <scope>NUCLEOTIDE SEQUENCE [LARGE SCALE GENOMIC DNA]</scope>
    <source>
        <strain evidence="4">ULC18</strain>
    </source>
</reference>
<dbReference type="Proteomes" id="UP000239576">
    <property type="component" value="Unassembled WGS sequence"/>
</dbReference>
<gene>
    <name evidence="3" type="ORF">C7B82_30215</name>
</gene>
<evidence type="ECO:0000256" key="1">
    <source>
        <dbReference type="SAM" id="MobiDB-lite"/>
    </source>
</evidence>
<dbReference type="InterPro" id="IPR008571">
    <property type="entry name" value="HerA-like"/>
</dbReference>
<dbReference type="AlphaFoldDB" id="A0A2T1DSV5"/>
<accession>A0A2T1DSV5</accession>
<dbReference type="Pfam" id="PF01935">
    <property type="entry name" value="DUF87"/>
    <property type="match status" value="1"/>
</dbReference>
<feature type="domain" description="Helicase HerA central" evidence="2">
    <location>
        <begin position="168"/>
        <end position="391"/>
    </location>
</feature>
<dbReference type="OrthoDB" id="9806951at2"/>
<keyword evidence="4" id="KW-1185">Reference proteome</keyword>
<name>A0A2T1DSV5_9CYAN</name>
<comment type="caution">
    <text evidence="3">The sequence shown here is derived from an EMBL/GenBank/DDBJ whole genome shotgun (WGS) entry which is preliminary data.</text>
</comment>
<feature type="compositionally biased region" description="Polar residues" evidence="1">
    <location>
        <begin position="568"/>
        <end position="578"/>
    </location>
</feature>
<proteinExistence type="predicted"/>
<reference evidence="3 4" key="2">
    <citation type="submission" date="2018-03" db="EMBL/GenBank/DDBJ databases">
        <title>The ancient ancestry and fast evolution of plastids.</title>
        <authorList>
            <person name="Moore K.R."/>
            <person name="Magnabosco C."/>
            <person name="Momper L."/>
            <person name="Gold D.A."/>
            <person name="Bosak T."/>
            <person name="Fournier G.P."/>
        </authorList>
    </citation>
    <scope>NUCLEOTIDE SEQUENCE [LARGE SCALE GENOMIC DNA]</scope>
    <source>
        <strain evidence="3 4">ULC18</strain>
    </source>
</reference>